<reference evidence="2 3" key="1">
    <citation type="submission" date="2024-10" db="EMBL/GenBank/DDBJ databases">
        <title>The Natural Products Discovery Center: Release of the First 8490 Sequenced Strains for Exploring Actinobacteria Biosynthetic Diversity.</title>
        <authorList>
            <person name="Kalkreuter E."/>
            <person name="Kautsar S.A."/>
            <person name="Yang D."/>
            <person name="Bader C.D."/>
            <person name="Teijaro C.N."/>
            <person name="Fluegel L."/>
            <person name="Davis C.M."/>
            <person name="Simpson J.R."/>
            <person name="Lauterbach L."/>
            <person name="Steele A.D."/>
            <person name="Gui C."/>
            <person name="Meng S."/>
            <person name="Li G."/>
            <person name="Viehrig K."/>
            <person name="Ye F."/>
            <person name="Su P."/>
            <person name="Kiefer A.F."/>
            <person name="Nichols A."/>
            <person name="Cepeda A.J."/>
            <person name="Yan W."/>
            <person name="Fan B."/>
            <person name="Jiang Y."/>
            <person name="Adhikari A."/>
            <person name="Zheng C.-J."/>
            <person name="Schuster L."/>
            <person name="Cowan T.M."/>
            <person name="Smanski M.J."/>
            <person name="Chevrette M.G."/>
            <person name="De Carvalho L.P.S."/>
            <person name="Shen B."/>
        </authorList>
    </citation>
    <scope>NUCLEOTIDE SEQUENCE [LARGE SCALE GENOMIC DNA]</scope>
    <source>
        <strain evidence="2 3">NPDC020327</strain>
    </source>
</reference>
<accession>A0ABW7UXH9</accession>
<protein>
    <submittedName>
        <fullName evidence="2">Peptidyl-prolyl cis-trans isomerase</fullName>
    </submittedName>
</protein>
<keyword evidence="3" id="KW-1185">Reference proteome</keyword>
<feature type="compositionally biased region" description="Basic and acidic residues" evidence="1">
    <location>
        <begin position="1"/>
        <end position="15"/>
    </location>
</feature>
<keyword evidence="2" id="KW-0413">Isomerase</keyword>
<comment type="caution">
    <text evidence="2">The sequence shown here is derived from an EMBL/GenBank/DDBJ whole genome shotgun (WGS) entry which is preliminary data.</text>
</comment>
<gene>
    <name evidence="2" type="ORF">ACH429_20190</name>
</gene>
<sequence>MSAHTHPHEHTHAHEAPASPLPPGVAASVHGRPLTAALVDERAAATAPAMGRESWPGRDRARRQHRRWVAQVVVAEELVRQACERLDVAPDTVQPLAPAPGSSPDEDYADLGGIASALLLRSRPARALVAYFADRQHIPEADLRTYYERNPDRFLTQEALQEGVDPYSGTPDARHLVPFDRARAGIEARLRRSLAHRAFVSWLDTEREAVVLAPGYEHPGDPAQPDAEHRH</sequence>
<evidence type="ECO:0000256" key="1">
    <source>
        <dbReference type="SAM" id="MobiDB-lite"/>
    </source>
</evidence>
<dbReference type="RefSeq" id="WP_398719022.1">
    <property type="nucleotide sequence ID" value="NZ_JBIRWE010000008.1"/>
</dbReference>
<dbReference type="Proteomes" id="UP001611548">
    <property type="component" value="Unassembled WGS sequence"/>
</dbReference>
<dbReference type="GO" id="GO:0016853">
    <property type="term" value="F:isomerase activity"/>
    <property type="evidence" value="ECO:0007669"/>
    <property type="project" value="UniProtKB-KW"/>
</dbReference>
<organism evidence="2 3">
    <name type="scientific">Streptomyces pathocidini</name>
    <dbReference type="NCBI Taxonomy" id="1650571"/>
    <lineage>
        <taxon>Bacteria</taxon>
        <taxon>Bacillati</taxon>
        <taxon>Actinomycetota</taxon>
        <taxon>Actinomycetes</taxon>
        <taxon>Kitasatosporales</taxon>
        <taxon>Streptomycetaceae</taxon>
        <taxon>Streptomyces</taxon>
    </lineage>
</organism>
<name>A0ABW7UXH9_9ACTN</name>
<evidence type="ECO:0000313" key="3">
    <source>
        <dbReference type="Proteomes" id="UP001611548"/>
    </source>
</evidence>
<evidence type="ECO:0000313" key="2">
    <source>
        <dbReference type="EMBL" id="MFI1966396.1"/>
    </source>
</evidence>
<feature type="region of interest" description="Disordered" evidence="1">
    <location>
        <begin position="1"/>
        <end position="28"/>
    </location>
</feature>
<proteinExistence type="predicted"/>
<dbReference type="EMBL" id="JBIRWE010000008">
    <property type="protein sequence ID" value="MFI1966396.1"/>
    <property type="molecule type" value="Genomic_DNA"/>
</dbReference>